<dbReference type="GO" id="GO:0003677">
    <property type="term" value="F:DNA binding"/>
    <property type="evidence" value="ECO:0007669"/>
    <property type="project" value="UniProtKB-UniRule"/>
</dbReference>
<dbReference type="InterPro" id="IPR050624">
    <property type="entry name" value="HTH-type_Tx_Regulator"/>
</dbReference>
<dbReference type="PANTHER" id="PTHR43479">
    <property type="entry name" value="ACREF/ENVCD OPERON REPRESSOR-RELATED"/>
    <property type="match status" value="1"/>
</dbReference>
<dbReference type="RefSeq" id="WP_152260338.1">
    <property type="nucleotide sequence ID" value="NZ_CP045143.1"/>
</dbReference>
<evidence type="ECO:0000313" key="5">
    <source>
        <dbReference type="Proteomes" id="UP000326779"/>
    </source>
</evidence>
<evidence type="ECO:0000313" key="4">
    <source>
        <dbReference type="EMBL" id="QFR22753.1"/>
    </source>
</evidence>
<dbReference type="EMBL" id="CP045143">
    <property type="protein sequence ID" value="QFR22753.1"/>
    <property type="molecule type" value="Genomic_DNA"/>
</dbReference>
<evidence type="ECO:0000259" key="3">
    <source>
        <dbReference type="PROSITE" id="PS50977"/>
    </source>
</evidence>
<feature type="DNA-binding region" description="H-T-H motif" evidence="2">
    <location>
        <begin position="62"/>
        <end position="81"/>
    </location>
</feature>
<feature type="domain" description="HTH tetR-type" evidence="3">
    <location>
        <begin position="39"/>
        <end position="99"/>
    </location>
</feature>
<dbReference type="PROSITE" id="PS50977">
    <property type="entry name" value="HTH_TETR_2"/>
    <property type="match status" value="1"/>
</dbReference>
<dbReference type="KEGG" id="lhb:D1010_04465"/>
<dbReference type="InterPro" id="IPR009057">
    <property type="entry name" value="Homeodomain-like_sf"/>
</dbReference>
<keyword evidence="1 2" id="KW-0238">DNA-binding</keyword>
<sequence length="202" mass="23319">MLHLQHHCYYTTLNGECLPKTGRRYIEEETVTGNRESNALTKESIFTGLLELMATKEFAQISVTAIAKRAGVSRMAFYRNYQTKEDILKDYLDHLFQQYLAQMTLEQGDLHALAVGFFQYFRRNQSFLDALITANLQFLLLPKFTHYLPEVFRQLLPGSPSPMVIQFDVGGLYQLLVAWAQEGMVRSDEEMAQVVVHFQPKK</sequence>
<dbReference type="Gene3D" id="1.10.357.10">
    <property type="entry name" value="Tetracycline Repressor, domain 2"/>
    <property type="match status" value="1"/>
</dbReference>
<protein>
    <submittedName>
        <fullName evidence="4">TetR family transcriptional regulator</fullName>
    </submittedName>
</protein>
<dbReference type="AlphaFoldDB" id="A0A5P8M2T2"/>
<organism evidence="4 5">
    <name type="scientific">Schleiferilactobacillus harbinensis</name>
    <dbReference type="NCBI Taxonomy" id="304207"/>
    <lineage>
        <taxon>Bacteria</taxon>
        <taxon>Bacillati</taxon>
        <taxon>Bacillota</taxon>
        <taxon>Bacilli</taxon>
        <taxon>Lactobacillales</taxon>
        <taxon>Lactobacillaceae</taxon>
        <taxon>Schleiferilactobacillus</taxon>
    </lineage>
</organism>
<dbReference type="Proteomes" id="UP000326779">
    <property type="component" value="Chromosome"/>
</dbReference>
<dbReference type="PANTHER" id="PTHR43479:SF11">
    <property type="entry name" value="ACREF_ENVCD OPERON REPRESSOR-RELATED"/>
    <property type="match status" value="1"/>
</dbReference>
<dbReference type="Pfam" id="PF00440">
    <property type="entry name" value="TetR_N"/>
    <property type="match status" value="1"/>
</dbReference>
<dbReference type="SUPFAM" id="SSF46689">
    <property type="entry name" value="Homeodomain-like"/>
    <property type="match status" value="1"/>
</dbReference>
<reference evidence="4 5" key="1">
    <citation type="submission" date="2019-10" db="EMBL/GenBank/DDBJ databases">
        <title>The completed genome of Lactobacillus harbinensis M1.</title>
        <authorList>
            <person name="Zheng Y."/>
        </authorList>
    </citation>
    <scope>NUCLEOTIDE SEQUENCE [LARGE SCALE GENOMIC DNA]</scope>
    <source>
        <strain evidence="4 5">M1</strain>
    </source>
</reference>
<proteinExistence type="predicted"/>
<name>A0A5P8M2T2_9LACO</name>
<evidence type="ECO:0000256" key="1">
    <source>
        <dbReference type="ARBA" id="ARBA00023125"/>
    </source>
</evidence>
<dbReference type="InterPro" id="IPR001647">
    <property type="entry name" value="HTH_TetR"/>
</dbReference>
<accession>A0A5P8M2T2</accession>
<gene>
    <name evidence="4" type="ORF">D1010_04465</name>
</gene>
<evidence type="ECO:0000256" key="2">
    <source>
        <dbReference type="PROSITE-ProRule" id="PRU00335"/>
    </source>
</evidence>